<evidence type="ECO:0000256" key="2">
    <source>
        <dbReference type="ARBA" id="ARBA00022692"/>
    </source>
</evidence>
<keyword evidence="7" id="KW-1185">Reference proteome</keyword>
<evidence type="ECO:0000256" key="4">
    <source>
        <dbReference type="ARBA" id="ARBA00023136"/>
    </source>
</evidence>
<sequence length="173" mass="19825">MFFGYISINAFFSTLFKSITSSFVVKYLTPIIISLNIIFDYLFINAGGIYFLMVLYCVDFILGVAKSIRFSILARRFKKEGLVEAYNEVKDKVLVSKKFPRFLLSLLSALLILTLLKFMGLNAIVFVPLYSIFYSIFIGGQFISIVENLGEMELVSTELVKKVKQKITERIKF</sequence>
<dbReference type="GO" id="GO:0016020">
    <property type="term" value="C:membrane"/>
    <property type="evidence" value="ECO:0007669"/>
    <property type="project" value="UniProtKB-SubCell"/>
</dbReference>
<dbReference type="EMBL" id="JAHCMY010000024">
    <property type="protein sequence ID" value="MBS9525922.1"/>
    <property type="molecule type" value="Genomic_DNA"/>
</dbReference>
<feature type="transmembrane region" description="Helical" evidence="5">
    <location>
        <begin position="102"/>
        <end position="119"/>
    </location>
</feature>
<keyword evidence="4 5" id="KW-0472">Membrane</keyword>
<feature type="transmembrane region" description="Helical" evidence="5">
    <location>
        <begin position="23"/>
        <end position="43"/>
    </location>
</feature>
<dbReference type="Pfam" id="PF05105">
    <property type="entry name" value="Phage_holin_4_1"/>
    <property type="match status" value="1"/>
</dbReference>
<gene>
    <name evidence="6" type="ORF">KI659_18015</name>
</gene>
<evidence type="ECO:0000256" key="1">
    <source>
        <dbReference type="ARBA" id="ARBA00004141"/>
    </source>
</evidence>
<accession>A0AAP2G2K8</accession>
<evidence type="ECO:0000313" key="6">
    <source>
        <dbReference type="EMBL" id="MBS9525922.1"/>
    </source>
</evidence>
<feature type="transmembrane region" description="Helical" evidence="5">
    <location>
        <begin position="125"/>
        <end position="146"/>
    </location>
</feature>
<organism evidence="6 7">
    <name type="scientific">Litoribacter ruber</name>
    <dbReference type="NCBI Taxonomy" id="702568"/>
    <lineage>
        <taxon>Bacteria</taxon>
        <taxon>Pseudomonadati</taxon>
        <taxon>Bacteroidota</taxon>
        <taxon>Cytophagia</taxon>
        <taxon>Cytophagales</taxon>
        <taxon>Cyclobacteriaceae</taxon>
        <taxon>Litoribacter</taxon>
    </lineage>
</organism>
<protein>
    <submittedName>
        <fullName evidence="6">Phage holin family protein</fullName>
    </submittedName>
</protein>
<proteinExistence type="predicted"/>
<comment type="subcellular location">
    <subcellularLocation>
        <location evidence="1">Membrane</location>
        <topology evidence="1">Multi-pass membrane protein</topology>
    </subcellularLocation>
</comment>
<dbReference type="Proteomes" id="UP001319104">
    <property type="component" value="Unassembled WGS sequence"/>
</dbReference>
<keyword evidence="3 5" id="KW-1133">Transmembrane helix</keyword>
<name>A0AAP2G2K8_9BACT</name>
<dbReference type="InterPro" id="IPR006480">
    <property type="entry name" value="Phage_holin_4_1"/>
</dbReference>
<feature type="transmembrane region" description="Helical" evidence="5">
    <location>
        <begin position="49"/>
        <end position="68"/>
    </location>
</feature>
<comment type="caution">
    <text evidence="6">The sequence shown here is derived from an EMBL/GenBank/DDBJ whole genome shotgun (WGS) entry which is preliminary data.</text>
</comment>
<dbReference type="AlphaFoldDB" id="A0AAP2G2K8"/>
<keyword evidence="2 5" id="KW-0812">Transmembrane</keyword>
<reference evidence="6 7" key="1">
    <citation type="submission" date="2021-05" db="EMBL/GenBank/DDBJ databases">
        <authorList>
            <person name="Zhang Z.D."/>
            <person name="Osman G."/>
        </authorList>
    </citation>
    <scope>NUCLEOTIDE SEQUENCE [LARGE SCALE GENOMIC DNA]</scope>
    <source>
        <strain evidence="6 7">KCTC 32217</strain>
    </source>
</reference>
<evidence type="ECO:0000256" key="3">
    <source>
        <dbReference type="ARBA" id="ARBA00022989"/>
    </source>
</evidence>
<evidence type="ECO:0000313" key="7">
    <source>
        <dbReference type="Proteomes" id="UP001319104"/>
    </source>
</evidence>
<evidence type="ECO:0000256" key="5">
    <source>
        <dbReference type="SAM" id="Phobius"/>
    </source>
</evidence>